<dbReference type="PANTHER" id="PTHR31457:SF2">
    <property type="entry name" value="CYANOCOBALAMIN REDUCTASE _ ALKYLCOBALAMIN DEALKYLASE"/>
    <property type="match status" value="1"/>
</dbReference>
<keyword evidence="8" id="KW-0274">FAD</keyword>
<evidence type="ECO:0000256" key="7">
    <source>
        <dbReference type="ARBA" id="ARBA00022643"/>
    </source>
</evidence>
<name>A0A0L8GAM6_OCTBM</name>
<dbReference type="InterPro" id="IPR032037">
    <property type="entry name" value="MMACHC"/>
</dbReference>
<evidence type="ECO:0000256" key="10">
    <source>
        <dbReference type="ARBA" id="ARBA00023002"/>
    </source>
</evidence>
<evidence type="ECO:0000256" key="8">
    <source>
        <dbReference type="ARBA" id="ARBA00022827"/>
    </source>
</evidence>
<dbReference type="PANTHER" id="PTHR31457">
    <property type="entry name" value="METHYLMALONIC ACIDURIA AND HOMOCYSTINURIA TYPE C PROTEIN"/>
    <property type="match status" value="1"/>
</dbReference>
<evidence type="ECO:0000256" key="11">
    <source>
        <dbReference type="ARBA" id="ARBA00031313"/>
    </source>
</evidence>
<evidence type="ECO:0000256" key="3">
    <source>
        <dbReference type="ARBA" id="ARBA00004496"/>
    </source>
</evidence>
<dbReference type="GO" id="GO:0071949">
    <property type="term" value="F:FAD binding"/>
    <property type="evidence" value="ECO:0007669"/>
    <property type="project" value="TreeGrafter"/>
</dbReference>
<dbReference type="AlphaFoldDB" id="A0A0L8GAM6"/>
<gene>
    <name evidence="13" type="ORF">OCBIM_22037028mg</name>
</gene>
<dbReference type="GO" id="GO:0005737">
    <property type="term" value="C:cytoplasm"/>
    <property type="evidence" value="ECO:0007669"/>
    <property type="project" value="UniProtKB-SubCell"/>
</dbReference>
<keyword evidence="7" id="KW-0288">FMN</keyword>
<keyword evidence="5" id="KW-0963">Cytoplasm</keyword>
<protein>
    <recommendedName>
        <fullName evidence="11">Cyanocobalamin reductase (cyanide-eliminating)</fullName>
    </recommendedName>
</protein>
<keyword evidence="12" id="KW-0732">Signal</keyword>
<dbReference type="Pfam" id="PF16690">
    <property type="entry name" value="MMACHC"/>
    <property type="match status" value="1"/>
</dbReference>
<dbReference type="EMBL" id="KQ422909">
    <property type="protein sequence ID" value="KOF73963.1"/>
    <property type="molecule type" value="Genomic_DNA"/>
</dbReference>
<evidence type="ECO:0000256" key="2">
    <source>
        <dbReference type="ARBA" id="ARBA00001974"/>
    </source>
</evidence>
<evidence type="ECO:0000256" key="1">
    <source>
        <dbReference type="ARBA" id="ARBA00001917"/>
    </source>
</evidence>
<dbReference type="OMA" id="IPCICES"/>
<keyword evidence="9" id="KW-0521">NADP</keyword>
<feature type="chain" id="PRO_5005582874" description="Cyanocobalamin reductase (cyanide-eliminating)" evidence="12">
    <location>
        <begin position="25"/>
        <end position="260"/>
    </location>
</feature>
<evidence type="ECO:0000256" key="5">
    <source>
        <dbReference type="ARBA" id="ARBA00022490"/>
    </source>
</evidence>
<evidence type="ECO:0000256" key="12">
    <source>
        <dbReference type="SAM" id="SignalP"/>
    </source>
</evidence>
<organism evidence="13">
    <name type="scientific">Octopus bimaculoides</name>
    <name type="common">California two-spotted octopus</name>
    <dbReference type="NCBI Taxonomy" id="37653"/>
    <lineage>
        <taxon>Eukaryota</taxon>
        <taxon>Metazoa</taxon>
        <taxon>Spiralia</taxon>
        <taxon>Lophotrochozoa</taxon>
        <taxon>Mollusca</taxon>
        <taxon>Cephalopoda</taxon>
        <taxon>Coleoidea</taxon>
        <taxon>Octopodiformes</taxon>
        <taxon>Octopoda</taxon>
        <taxon>Incirrata</taxon>
        <taxon>Octopodidae</taxon>
        <taxon>Octopus</taxon>
    </lineage>
</organism>
<proteinExistence type="inferred from homology"/>
<evidence type="ECO:0000313" key="13">
    <source>
        <dbReference type="EMBL" id="KOF73963.1"/>
    </source>
</evidence>
<dbReference type="GO" id="GO:0009235">
    <property type="term" value="P:cobalamin metabolic process"/>
    <property type="evidence" value="ECO:0007669"/>
    <property type="project" value="TreeGrafter"/>
</dbReference>
<sequence length="260" mass="29880">MFASELITILTVFNAILYQYGYEAQPFAVRCYNEIKSMKRMFRLNYPKNTLALTVVAAPDMFEKTLIPCICESNVTVLLDGDPTDNCNQKYFKKFFAIYPDTDFLSSYKMLGPGHPVILSQTAAHVSGAAYYYQRRDVPRDTWPANKTIYGVAIHPLYGGWISFPGVIVFKNVKLPKNFSCLSPKDVVHSVTKRIKLLNEYNDDWASWKFADIIPVVKKYTPEAKAYFSIFGKKREEFVKDVKKYCTNSTPMFKRDVKVV</sequence>
<dbReference type="OrthoDB" id="409189at2759"/>
<dbReference type="KEGG" id="obi:106878149"/>
<dbReference type="CDD" id="cd12959">
    <property type="entry name" value="MMACHC-like"/>
    <property type="match status" value="1"/>
</dbReference>
<dbReference type="GO" id="GO:0033787">
    <property type="term" value="F:cyanocobalamin reductase (cyanide-eliminating) (NADP+) activity"/>
    <property type="evidence" value="ECO:0007669"/>
    <property type="project" value="TreeGrafter"/>
</dbReference>
<comment type="cofactor">
    <cofactor evidence="2">
        <name>FAD</name>
        <dbReference type="ChEBI" id="CHEBI:57692"/>
    </cofactor>
</comment>
<keyword evidence="6" id="KW-0285">Flavoprotein</keyword>
<dbReference type="STRING" id="37653.A0A0L8GAM6"/>
<comment type="subcellular location">
    <subcellularLocation>
        <location evidence="3">Cytoplasm</location>
    </subcellularLocation>
</comment>
<evidence type="ECO:0000256" key="9">
    <source>
        <dbReference type="ARBA" id="ARBA00022857"/>
    </source>
</evidence>
<feature type="signal peptide" evidence="12">
    <location>
        <begin position="1"/>
        <end position="24"/>
    </location>
</feature>
<comment type="similarity">
    <text evidence="4">Belongs to the MMACHC family.</text>
</comment>
<keyword evidence="10" id="KW-0560">Oxidoreductase</keyword>
<comment type="cofactor">
    <cofactor evidence="1">
        <name>FMN</name>
        <dbReference type="ChEBI" id="CHEBI:58210"/>
    </cofactor>
</comment>
<reference evidence="13" key="1">
    <citation type="submission" date="2015-07" db="EMBL/GenBank/DDBJ databases">
        <title>MeaNS - Measles Nucleotide Surveillance Program.</title>
        <authorList>
            <person name="Tran T."/>
            <person name="Druce J."/>
        </authorList>
    </citation>
    <scope>NUCLEOTIDE SEQUENCE</scope>
    <source>
        <strain evidence="13">UCB-OBI-ISO-001</strain>
        <tissue evidence="13">Gonad</tissue>
    </source>
</reference>
<evidence type="ECO:0000256" key="4">
    <source>
        <dbReference type="ARBA" id="ARBA00007762"/>
    </source>
</evidence>
<dbReference type="GO" id="GO:0032451">
    <property type="term" value="F:demethylase activity"/>
    <property type="evidence" value="ECO:0007669"/>
    <property type="project" value="TreeGrafter"/>
</dbReference>
<accession>A0A0L8GAM6</accession>
<evidence type="ECO:0000256" key="6">
    <source>
        <dbReference type="ARBA" id="ARBA00022630"/>
    </source>
</evidence>